<reference evidence="2 3" key="1">
    <citation type="submission" date="2017-12" db="EMBL/GenBank/DDBJ databases">
        <title>Integrating genomic resources of turbot (Scophthalmus maximus) in depth evaluation of genetic and physical mapping variation across individuals.</title>
        <authorList>
            <person name="Martinez P."/>
        </authorList>
    </citation>
    <scope>NUCLEOTIDE SEQUENCE [LARGE SCALE GENOMIC DNA]</scope>
</reference>
<gene>
    <name evidence="2" type="ORF">SMAX5B_001418</name>
</gene>
<dbReference type="EMBL" id="CP026246">
    <property type="protein sequence ID" value="AWO99657.1"/>
    <property type="molecule type" value="Genomic_DNA"/>
</dbReference>
<evidence type="ECO:0000256" key="1">
    <source>
        <dbReference type="SAM" id="MobiDB-lite"/>
    </source>
</evidence>
<proteinExistence type="predicted"/>
<dbReference type="Proteomes" id="UP000246464">
    <property type="component" value="Chromosome 4"/>
</dbReference>
<name>A0A2U9B6W4_SCOMX</name>
<evidence type="ECO:0000313" key="3">
    <source>
        <dbReference type="Proteomes" id="UP000246464"/>
    </source>
</evidence>
<sequence>MAQEEESALQDTRSGFISIKKKEKQKKDEGMKTQSSSGYRRVSDECDLRRLDGGADEEPMSVSLLHVIASCWEMNSSHDSCTGHVMFFYAHDMSGDAELNVVVSVMSRHHK</sequence>
<feature type="region of interest" description="Disordered" evidence="1">
    <location>
        <begin position="1"/>
        <end position="41"/>
    </location>
</feature>
<dbReference type="AlphaFoldDB" id="A0A2U9B6W4"/>
<protein>
    <submittedName>
        <fullName evidence="2">Uncharacterized protein</fullName>
    </submittedName>
</protein>
<accession>A0A2U9B6W4</accession>
<organism evidence="2 3">
    <name type="scientific">Scophthalmus maximus</name>
    <name type="common">Turbot</name>
    <name type="synonym">Psetta maxima</name>
    <dbReference type="NCBI Taxonomy" id="52904"/>
    <lineage>
        <taxon>Eukaryota</taxon>
        <taxon>Metazoa</taxon>
        <taxon>Chordata</taxon>
        <taxon>Craniata</taxon>
        <taxon>Vertebrata</taxon>
        <taxon>Euteleostomi</taxon>
        <taxon>Actinopterygii</taxon>
        <taxon>Neopterygii</taxon>
        <taxon>Teleostei</taxon>
        <taxon>Neoteleostei</taxon>
        <taxon>Acanthomorphata</taxon>
        <taxon>Carangaria</taxon>
        <taxon>Pleuronectiformes</taxon>
        <taxon>Pleuronectoidei</taxon>
        <taxon>Scophthalmidae</taxon>
        <taxon>Scophthalmus</taxon>
    </lineage>
</organism>
<evidence type="ECO:0000313" key="2">
    <source>
        <dbReference type="EMBL" id="AWO99657.1"/>
    </source>
</evidence>
<keyword evidence="3" id="KW-1185">Reference proteome</keyword>